<dbReference type="PIRSF" id="PIRSF000538">
    <property type="entry name" value="GlpK"/>
    <property type="match status" value="1"/>
</dbReference>
<keyword evidence="6 8" id="KW-0119">Carbohydrate metabolism</keyword>
<keyword evidence="5 8" id="KW-0054">Arabinose catabolism</keyword>
<dbReference type="EMBL" id="PVTD01000012">
    <property type="protein sequence ID" value="PRY20732.1"/>
    <property type="molecule type" value="Genomic_DNA"/>
</dbReference>
<reference evidence="11 12" key="1">
    <citation type="submission" date="2018-03" db="EMBL/GenBank/DDBJ databases">
        <title>Genomic Encyclopedia of Archaeal and Bacterial Type Strains, Phase II (KMG-II): from individual species to whole genera.</title>
        <authorList>
            <person name="Goeker M."/>
        </authorList>
    </citation>
    <scope>NUCLEOTIDE SEQUENCE [LARGE SCALE GENOMIC DNA]</scope>
    <source>
        <strain evidence="11 12">DSM 29328</strain>
    </source>
</reference>
<dbReference type="EC" id="2.7.1.16" evidence="7 8"/>
<dbReference type="InterPro" id="IPR018484">
    <property type="entry name" value="FGGY_N"/>
</dbReference>
<dbReference type="AlphaFoldDB" id="A0A2T0RHY7"/>
<name>A0A2T0RHY7_9RHOB</name>
<feature type="domain" description="Carbohydrate kinase FGGY C-terminal" evidence="10">
    <location>
        <begin position="295"/>
        <end position="492"/>
    </location>
</feature>
<dbReference type="Pfam" id="PF02782">
    <property type="entry name" value="FGGY_C"/>
    <property type="match status" value="1"/>
</dbReference>
<dbReference type="GO" id="GO:0019150">
    <property type="term" value="F:D-ribulokinase activity"/>
    <property type="evidence" value="ECO:0007669"/>
    <property type="project" value="TreeGrafter"/>
</dbReference>
<dbReference type="UniPathway" id="UPA00145">
    <property type="reaction ID" value="UER00566"/>
</dbReference>
<dbReference type="Gene3D" id="3.30.420.40">
    <property type="match status" value="1"/>
</dbReference>
<dbReference type="InterPro" id="IPR005929">
    <property type="entry name" value="Ribulokinase"/>
</dbReference>
<evidence type="ECO:0000256" key="2">
    <source>
        <dbReference type="ARBA" id="ARBA00022741"/>
    </source>
</evidence>
<dbReference type="InterPro" id="IPR018485">
    <property type="entry name" value="FGGY_C"/>
</dbReference>
<evidence type="ECO:0000256" key="5">
    <source>
        <dbReference type="ARBA" id="ARBA00022935"/>
    </source>
</evidence>
<evidence type="ECO:0000256" key="1">
    <source>
        <dbReference type="ARBA" id="ARBA00022679"/>
    </source>
</evidence>
<dbReference type="NCBIfam" id="TIGR01234">
    <property type="entry name" value="L-ribulokinase"/>
    <property type="match status" value="1"/>
</dbReference>
<dbReference type="GO" id="GO:0019569">
    <property type="term" value="P:L-arabinose catabolic process to D-xylulose 5-phosphate"/>
    <property type="evidence" value="ECO:0007669"/>
    <property type="project" value="UniProtKB-UniPathway"/>
</dbReference>
<comment type="pathway">
    <text evidence="8">Carbohydrate degradation; L-arabinose degradation via L-ribulose; D-xylulose 5-phosphate from L-arabinose (bacterial route): step 2/3.</text>
</comment>
<dbReference type="GO" id="GO:0008741">
    <property type="term" value="F:ribulokinase activity"/>
    <property type="evidence" value="ECO:0007669"/>
    <property type="project" value="UniProtKB-UniRule"/>
</dbReference>
<accession>A0A2T0RHY7</accession>
<evidence type="ECO:0000256" key="4">
    <source>
        <dbReference type="ARBA" id="ARBA00022840"/>
    </source>
</evidence>
<dbReference type="Pfam" id="PF00370">
    <property type="entry name" value="FGGY_N"/>
    <property type="match status" value="1"/>
</dbReference>
<comment type="similarity">
    <text evidence="8">Belongs to the ribulokinase family.</text>
</comment>
<dbReference type="Gene3D" id="1.20.58.2240">
    <property type="match status" value="1"/>
</dbReference>
<dbReference type="NCBIfam" id="NF003154">
    <property type="entry name" value="PRK04123.1"/>
    <property type="match status" value="1"/>
</dbReference>
<dbReference type="PANTHER" id="PTHR43435">
    <property type="entry name" value="RIBULOKINASE"/>
    <property type="match status" value="1"/>
</dbReference>
<dbReference type="OrthoDB" id="9805576at2"/>
<dbReference type="PANTHER" id="PTHR43435:SF4">
    <property type="entry name" value="FGGY CARBOHYDRATE KINASE DOMAIN-CONTAINING PROTEIN"/>
    <property type="match status" value="1"/>
</dbReference>
<comment type="catalytic activity">
    <reaction evidence="8">
        <text>L-ribulose + ATP = L-ribulose 5-phosphate + ADP + H(+)</text>
        <dbReference type="Rhea" id="RHEA:22072"/>
        <dbReference type="ChEBI" id="CHEBI:15378"/>
        <dbReference type="ChEBI" id="CHEBI:16880"/>
        <dbReference type="ChEBI" id="CHEBI:30616"/>
        <dbReference type="ChEBI" id="CHEBI:58226"/>
        <dbReference type="ChEBI" id="CHEBI:456216"/>
        <dbReference type="EC" id="2.7.1.16"/>
    </reaction>
</comment>
<dbReference type="SUPFAM" id="SSF53067">
    <property type="entry name" value="Actin-like ATPase domain"/>
    <property type="match status" value="2"/>
</dbReference>
<dbReference type="Proteomes" id="UP000239480">
    <property type="component" value="Unassembled WGS sequence"/>
</dbReference>
<dbReference type="GO" id="GO:0005737">
    <property type="term" value="C:cytoplasm"/>
    <property type="evidence" value="ECO:0007669"/>
    <property type="project" value="TreeGrafter"/>
</dbReference>
<gene>
    <name evidence="11" type="ORF">CLV78_112105</name>
</gene>
<keyword evidence="2" id="KW-0547">Nucleotide-binding</keyword>
<protein>
    <recommendedName>
        <fullName evidence="7 8">Ribulokinase</fullName>
        <ecNumber evidence="7 8">2.7.1.16</ecNumber>
    </recommendedName>
</protein>
<dbReference type="RefSeq" id="WP_106207583.1">
    <property type="nucleotide sequence ID" value="NZ_PVTD01000012.1"/>
</dbReference>
<keyword evidence="3 8" id="KW-0418">Kinase</keyword>
<evidence type="ECO:0000313" key="11">
    <source>
        <dbReference type="EMBL" id="PRY20732.1"/>
    </source>
</evidence>
<evidence type="ECO:0000259" key="9">
    <source>
        <dbReference type="Pfam" id="PF00370"/>
    </source>
</evidence>
<evidence type="ECO:0000313" key="12">
    <source>
        <dbReference type="Proteomes" id="UP000239480"/>
    </source>
</evidence>
<evidence type="ECO:0000256" key="6">
    <source>
        <dbReference type="ARBA" id="ARBA00023277"/>
    </source>
</evidence>
<comment type="caution">
    <text evidence="11">The sequence shown here is derived from an EMBL/GenBank/DDBJ whole genome shotgun (WGS) entry which is preliminary data.</text>
</comment>
<evidence type="ECO:0000259" key="10">
    <source>
        <dbReference type="Pfam" id="PF02782"/>
    </source>
</evidence>
<dbReference type="InterPro" id="IPR000577">
    <property type="entry name" value="Carb_kinase_FGGY"/>
</dbReference>
<keyword evidence="4" id="KW-0067">ATP-binding</keyword>
<keyword evidence="12" id="KW-1185">Reference proteome</keyword>
<dbReference type="InterPro" id="IPR043129">
    <property type="entry name" value="ATPase_NBD"/>
</dbReference>
<dbReference type="GO" id="GO:0005524">
    <property type="term" value="F:ATP binding"/>
    <property type="evidence" value="ECO:0007669"/>
    <property type="project" value="UniProtKB-UniRule"/>
</dbReference>
<evidence type="ECO:0000256" key="8">
    <source>
        <dbReference type="RuleBase" id="RU003455"/>
    </source>
</evidence>
<sequence>MVDSGNTCVLGLDFGSDSVRAVVVRASDGYELASSVAEYPRWAEGRFCNPAHQQYRQHPADYLEALVSAVRGALAKCKDPAPRIAGIGVDTTGSSPLPVAADGTALALKDGFTTDPDAMCILWKDHTAVAEAEEINTLCARGDHEDYIRYVGGIYSSEWYWAKILKIGRANPTVFRAAASWVELCDYIPALLTGVDDASKIVRSRCAAGHKALWHPDWNGLPSREWLTALDPCLGNLATPLYTETRTSDQQAGRLSLEWAGRFGIDAGIPVAVGAFDCHMGAVGAGIEPYTLVRVMGTSTCDILIAPPDEVGGTLVKGICGQVPGSVVPGYIGFEAGQSSFGDAFAWFESILQWGRNGTGQKGSLLPALEAEAKELPPGALGERALDWLNGRRTPDANQKVRAMMSGLHLGSTAPSLYRALVEAAAFGTRAIVERFVDEGIPVKSIAGIGGIARKSDLISQVCADVLNREIDVIESDQACARGAAIFAATAAGVHSDIGAAKSAMLSPVEKTFRPDPQAHAIFDGIYGDYKRLGAFANTL</sequence>
<evidence type="ECO:0000256" key="3">
    <source>
        <dbReference type="ARBA" id="ARBA00022777"/>
    </source>
</evidence>
<organism evidence="11 12">
    <name type="scientific">Aliiruegeria haliotis</name>
    <dbReference type="NCBI Taxonomy" id="1280846"/>
    <lineage>
        <taxon>Bacteria</taxon>
        <taxon>Pseudomonadati</taxon>
        <taxon>Pseudomonadota</taxon>
        <taxon>Alphaproteobacteria</taxon>
        <taxon>Rhodobacterales</taxon>
        <taxon>Roseobacteraceae</taxon>
        <taxon>Aliiruegeria</taxon>
    </lineage>
</organism>
<evidence type="ECO:0000256" key="7">
    <source>
        <dbReference type="NCBIfam" id="TIGR01234"/>
    </source>
</evidence>
<proteinExistence type="inferred from homology"/>
<feature type="domain" description="Carbohydrate kinase FGGY N-terminal" evidence="9">
    <location>
        <begin position="9"/>
        <end position="284"/>
    </location>
</feature>
<keyword evidence="1 8" id="KW-0808">Transferase</keyword>
<dbReference type="CDD" id="cd07781">
    <property type="entry name" value="ASKHA_NBD_FGGY_L-RBK"/>
    <property type="match status" value="1"/>
</dbReference>